<reference evidence="2" key="1">
    <citation type="submission" date="2020-01" db="EMBL/GenBank/DDBJ databases">
        <title>Genome sequence of Kobresia littledalei, the first chromosome-level genome in the family Cyperaceae.</title>
        <authorList>
            <person name="Qu G."/>
        </authorList>
    </citation>
    <scope>NUCLEOTIDE SEQUENCE</scope>
    <source>
        <strain evidence="2">C.B.Clarke</strain>
        <tissue evidence="2">Leaf</tissue>
    </source>
</reference>
<organism evidence="2 3">
    <name type="scientific">Carex littledalei</name>
    <dbReference type="NCBI Taxonomy" id="544730"/>
    <lineage>
        <taxon>Eukaryota</taxon>
        <taxon>Viridiplantae</taxon>
        <taxon>Streptophyta</taxon>
        <taxon>Embryophyta</taxon>
        <taxon>Tracheophyta</taxon>
        <taxon>Spermatophyta</taxon>
        <taxon>Magnoliopsida</taxon>
        <taxon>Liliopsida</taxon>
        <taxon>Poales</taxon>
        <taxon>Cyperaceae</taxon>
        <taxon>Cyperoideae</taxon>
        <taxon>Cariceae</taxon>
        <taxon>Carex</taxon>
        <taxon>Carex subgen. Euthyceras</taxon>
    </lineage>
</organism>
<feature type="compositionally biased region" description="Basic and acidic residues" evidence="1">
    <location>
        <begin position="75"/>
        <end position="95"/>
    </location>
</feature>
<dbReference type="EMBL" id="SWLB01000024">
    <property type="protein sequence ID" value="KAF3323172.1"/>
    <property type="molecule type" value="Genomic_DNA"/>
</dbReference>
<dbReference type="AlphaFoldDB" id="A0A833V485"/>
<protein>
    <submittedName>
        <fullName evidence="2">Uncharacterized protein</fullName>
    </submittedName>
</protein>
<evidence type="ECO:0000313" key="3">
    <source>
        <dbReference type="Proteomes" id="UP000623129"/>
    </source>
</evidence>
<dbReference type="Proteomes" id="UP000623129">
    <property type="component" value="Unassembled WGS sequence"/>
</dbReference>
<gene>
    <name evidence="2" type="ORF">FCM35_KLT13161</name>
</gene>
<feature type="compositionally biased region" description="Acidic residues" evidence="1">
    <location>
        <begin position="115"/>
        <end position="148"/>
    </location>
</feature>
<evidence type="ECO:0000256" key="1">
    <source>
        <dbReference type="SAM" id="MobiDB-lite"/>
    </source>
</evidence>
<accession>A0A833V485</accession>
<sequence length="148" mass="17147">MVMNRGEEVRRDLDFVEGVGEEVGEERSWISWIFSEKWELIVARNLVVPVPDPFAEESLRSPFRPPRRATALVESDSRCALHQKEEDEKASKGKETILIQKGKRTRKEPISIEYASEDESEFKSEDNEDAEDESAYDDEDYGNEEDLF</sequence>
<proteinExistence type="predicted"/>
<name>A0A833V485_9POAL</name>
<feature type="region of interest" description="Disordered" evidence="1">
    <location>
        <begin position="74"/>
        <end position="148"/>
    </location>
</feature>
<evidence type="ECO:0000313" key="2">
    <source>
        <dbReference type="EMBL" id="KAF3323172.1"/>
    </source>
</evidence>
<comment type="caution">
    <text evidence="2">The sequence shown here is derived from an EMBL/GenBank/DDBJ whole genome shotgun (WGS) entry which is preliminary data.</text>
</comment>
<keyword evidence="3" id="KW-1185">Reference proteome</keyword>